<evidence type="ECO:0000313" key="2">
    <source>
        <dbReference type="EMBL" id="ETS78697.1"/>
    </source>
</evidence>
<dbReference type="eggNOG" id="ENOG502T11J">
    <property type="taxonomic scope" value="Eukaryota"/>
</dbReference>
<name>W3WZZ1_PESFW</name>
<feature type="region of interest" description="Disordered" evidence="1">
    <location>
        <begin position="504"/>
        <end position="525"/>
    </location>
</feature>
<gene>
    <name evidence="2" type="ORF">PFICI_08550</name>
</gene>
<accession>W3WZZ1</accession>
<evidence type="ECO:0000313" key="3">
    <source>
        <dbReference type="Proteomes" id="UP000030651"/>
    </source>
</evidence>
<dbReference type="GeneID" id="19273563"/>
<dbReference type="STRING" id="1229662.W3WZZ1"/>
<organism evidence="2 3">
    <name type="scientific">Pestalotiopsis fici (strain W106-1 / CGMCC3.15140)</name>
    <dbReference type="NCBI Taxonomy" id="1229662"/>
    <lineage>
        <taxon>Eukaryota</taxon>
        <taxon>Fungi</taxon>
        <taxon>Dikarya</taxon>
        <taxon>Ascomycota</taxon>
        <taxon>Pezizomycotina</taxon>
        <taxon>Sordariomycetes</taxon>
        <taxon>Xylariomycetidae</taxon>
        <taxon>Amphisphaeriales</taxon>
        <taxon>Sporocadaceae</taxon>
        <taxon>Pestalotiopsis</taxon>
    </lineage>
</organism>
<dbReference type="AlphaFoldDB" id="W3WZZ1"/>
<dbReference type="InParanoid" id="W3WZZ1"/>
<feature type="region of interest" description="Disordered" evidence="1">
    <location>
        <begin position="101"/>
        <end position="121"/>
    </location>
</feature>
<dbReference type="RefSeq" id="XP_007835322.1">
    <property type="nucleotide sequence ID" value="XM_007837131.1"/>
</dbReference>
<sequence>MANNLERAERLEVERDYYRSLPAQQFQDLVEEEIPRIWREDSLVIEHDLQDAYWQSSQSIVSRLRHLAQERIKAQWTEQGIWKDPWDRKLGEHYKVEGGWPHRLDDGTGDRVGTPQRSPTRIPWRSARKRRDEFERCRAVMEDASRPFRMFLEQLLRARERLGAQGGAAPDALSSHAYDEVKAAWVRRRIWLASWDPLPGMTWGHEKPLREFVAETRPWLSLLCVEGRAQRWAEELVGTKESGTWERDADVRGLVWTIPSQKSDERMEDEGVQQRSAMSEMIPALLGLKQPPDPPGLFGKPEDLATAPKLKIVKPTRPSWGLVKIPQDKKGQLKKLDFRVFDFPWDMPLSQTYYRDNRFKKAVARRLRRDFDSVADAEDFYEMEHLKATQGAEREYRLNAEAEDQLARRHEAYRRWEHDYVKELKRYQAQFKKIDWKDFKLPDDAALGTEIWADARFRAEIMRRVPGLAADAYLDEHRRCKSQLLVPVSEAWTIDVEEEDSLQRRWQAQKKRAQPKKRKRAPQVN</sequence>
<protein>
    <submittedName>
        <fullName evidence="2">Uncharacterized protein</fullName>
    </submittedName>
</protein>
<dbReference type="HOGENOM" id="CLU_518853_0_0_1"/>
<feature type="compositionally biased region" description="Basic residues" evidence="1">
    <location>
        <begin position="507"/>
        <end position="525"/>
    </location>
</feature>
<proteinExistence type="predicted"/>
<keyword evidence="3" id="KW-1185">Reference proteome</keyword>
<dbReference type="EMBL" id="KI912114">
    <property type="protein sequence ID" value="ETS78697.1"/>
    <property type="molecule type" value="Genomic_DNA"/>
</dbReference>
<evidence type="ECO:0000256" key="1">
    <source>
        <dbReference type="SAM" id="MobiDB-lite"/>
    </source>
</evidence>
<dbReference type="OrthoDB" id="5401786at2759"/>
<reference evidence="3" key="1">
    <citation type="journal article" date="2015" name="BMC Genomics">
        <title>Genomic and transcriptomic analysis of the endophytic fungus Pestalotiopsis fici reveals its lifestyle and high potential for synthesis of natural products.</title>
        <authorList>
            <person name="Wang X."/>
            <person name="Zhang X."/>
            <person name="Liu L."/>
            <person name="Xiang M."/>
            <person name="Wang W."/>
            <person name="Sun X."/>
            <person name="Che Y."/>
            <person name="Guo L."/>
            <person name="Liu G."/>
            <person name="Guo L."/>
            <person name="Wang C."/>
            <person name="Yin W.B."/>
            <person name="Stadler M."/>
            <person name="Zhang X."/>
            <person name="Liu X."/>
        </authorList>
    </citation>
    <scope>NUCLEOTIDE SEQUENCE [LARGE SCALE GENOMIC DNA]</scope>
    <source>
        <strain evidence="3">W106-1 / CGMCC3.15140</strain>
    </source>
</reference>
<dbReference type="Proteomes" id="UP000030651">
    <property type="component" value="Unassembled WGS sequence"/>
</dbReference>
<dbReference type="KEGG" id="pfy:PFICI_08550"/>